<name>Q7N7K8_PHOLL</name>
<sequence length="151" mass="15781">MPCNRWANPPKGRSACGLRSLTSPRPNPAALAAPGSQSQAPCSFPCSPSPPRAAPGGFPEQNRVVMQGHAQPETPVPPSVAGAPLAGSMPPAPAERASAAQASWATFARCRKRRYTDNGTAGKTGLWRRKARQGVLGPAVNAHWKKRVVTG</sequence>
<organism evidence="2 3">
    <name type="scientific">Photorhabdus laumondii subsp. laumondii (strain DSM 15139 / CIP 105565 / TT01)</name>
    <name type="common">Photorhabdus luminescens subsp. laumondii</name>
    <dbReference type="NCBI Taxonomy" id="243265"/>
    <lineage>
        <taxon>Bacteria</taxon>
        <taxon>Pseudomonadati</taxon>
        <taxon>Pseudomonadota</taxon>
        <taxon>Gammaproteobacteria</taxon>
        <taxon>Enterobacterales</taxon>
        <taxon>Morganellaceae</taxon>
        <taxon>Photorhabdus</taxon>
    </lineage>
</organism>
<evidence type="ECO:0000313" key="3">
    <source>
        <dbReference type="Proteomes" id="UP000002514"/>
    </source>
</evidence>
<evidence type="ECO:0000256" key="1">
    <source>
        <dbReference type="SAM" id="MobiDB-lite"/>
    </source>
</evidence>
<dbReference type="HOGENOM" id="CLU_1823552_0_0_6"/>
<protein>
    <submittedName>
        <fullName evidence="2">Photorhabdus luminescens subsp. laumondii TTO1 complete genome segment 4/17</fullName>
    </submittedName>
</protein>
<dbReference type="Proteomes" id="UP000002514">
    <property type="component" value="Chromosome"/>
</dbReference>
<accession>Q7N7K8</accession>
<gene>
    <name evidence="2" type="ordered locus">plu1124</name>
</gene>
<dbReference type="KEGG" id="plu:plu1124"/>
<feature type="compositionally biased region" description="Low complexity" evidence="1">
    <location>
        <begin position="36"/>
        <end position="46"/>
    </location>
</feature>
<dbReference type="EMBL" id="BX571862">
    <property type="protein sequence ID" value="CAE13418.1"/>
    <property type="molecule type" value="Genomic_DNA"/>
</dbReference>
<keyword evidence="3" id="KW-1185">Reference proteome</keyword>
<proteinExistence type="predicted"/>
<dbReference type="STRING" id="243265.plu1124"/>
<feature type="region of interest" description="Disordered" evidence="1">
    <location>
        <begin position="1"/>
        <end position="100"/>
    </location>
</feature>
<reference evidence="3" key="1">
    <citation type="journal article" date="2003" name="Nat. Biotechnol.">
        <title>The genome sequence of the entomopathogenic bacterium Photorhabdus luminescens.</title>
        <authorList>
            <person name="Duchaud E."/>
            <person name="Rusniok C."/>
            <person name="Frangeul L."/>
            <person name="Buchrieser C."/>
            <person name="Givaudan A."/>
            <person name="Taourit S."/>
            <person name="Bocs S."/>
            <person name="Boursaux-Eude C."/>
            <person name="Chandler M."/>
            <person name="Charles J.-F."/>
            <person name="Dassa E."/>
            <person name="Derose R."/>
            <person name="Derzelle S."/>
            <person name="Freyssinet G."/>
            <person name="Gaudriault S."/>
            <person name="Medigue C."/>
            <person name="Lanois A."/>
            <person name="Powell K."/>
            <person name="Siguier P."/>
            <person name="Vincent R."/>
            <person name="Wingate V."/>
            <person name="Zouine M."/>
            <person name="Glaser P."/>
            <person name="Boemare N."/>
            <person name="Danchin A."/>
            <person name="Kunst F."/>
        </authorList>
    </citation>
    <scope>NUCLEOTIDE SEQUENCE [LARGE SCALE GENOMIC DNA]</scope>
    <source>
        <strain evidence="3">DSM 15139 / CIP 105565 / TT01</strain>
    </source>
</reference>
<evidence type="ECO:0000313" key="2">
    <source>
        <dbReference type="EMBL" id="CAE13418.1"/>
    </source>
</evidence>
<dbReference type="AlphaFoldDB" id="Q7N7K8"/>